<reference evidence="1 2" key="1">
    <citation type="journal article" date="2019" name="Sci. Rep.">
        <title>Comparative genomics of chytrid fungi reveal insights into the obligate biotrophic and pathogenic lifestyle of Synchytrium endobioticum.</title>
        <authorList>
            <person name="van de Vossenberg B.T.L.H."/>
            <person name="Warris S."/>
            <person name="Nguyen H.D.T."/>
            <person name="van Gent-Pelzer M.P.E."/>
            <person name="Joly D.L."/>
            <person name="van de Geest H.C."/>
            <person name="Bonants P.J.M."/>
            <person name="Smith D.S."/>
            <person name="Levesque C.A."/>
            <person name="van der Lee T.A.J."/>
        </authorList>
    </citation>
    <scope>NUCLEOTIDE SEQUENCE [LARGE SCALE GENOMIC DNA]</scope>
    <source>
        <strain evidence="1 2">MB42</strain>
    </source>
</reference>
<dbReference type="AlphaFoldDB" id="A0A507DSD7"/>
<keyword evidence="2" id="KW-1185">Reference proteome</keyword>
<organism evidence="1 2">
    <name type="scientific">Synchytrium endobioticum</name>
    <dbReference type="NCBI Taxonomy" id="286115"/>
    <lineage>
        <taxon>Eukaryota</taxon>
        <taxon>Fungi</taxon>
        <taxon>Fungi incertae sedis</taxon>
        <taxon>Chytridiomycota</taxon>
        <taxon>Chytridiomycota incertae sedis</taxon>
        <taxon>Chytridiomycetes</taxon>
        <taxon>Synchytriales</taxon>
        <taxon>Synchytriaceae</taxon>
        <taxon>Synchytrium</taxon>
    </lineage>
</organism>
<name>A0A507DSD7_9FUNG</name>
<dbReference type="Proteomes" id="UP000317494">
    <property type="component" value="Unassembled WGS sequence"/>
</dbReference>
<dbReference type="EMBL" id="QEAN01000003">
    <property type="protein sequence ID" value="TPX54633.1"/>
    <property type="molecule type" value="Genomic_DNA"/>
</dbReference>
<sequence length="125" mass="14181">MTNAKILKKMKKIKGEEGELFSREYLRVHRDLCLAYGTFKVPEKVFMDHDEGGVVELAERSDTDELRKKVLQSIVTAKKALVSNGRARPFFSSTEKGGRITSGLCKLLVKRPDTYYNRVILTIGD</sequence>
<accession>A0A507DSD7</accession>
<dbReference type="VEuPathDB" id="FungiDB:SeMB42_g00158"/>
<gene>
    <name evidence="1" type="ORF">SeMB42_g00158</name>
</gene>
<comment type="caution">
    <text evidence="1">The sequence shown here is derived from an EMBL/GenBank/DDBJ whole genome shotgun (WGS) entry which is preliminary data.</text>
</comment>
<proteinExistence type="predicted"/>
<evidence type="ECO:0000313" key="1">
    <source>
        <dbReference type="EMBL" id="TPX54633.1"/>
    </source>
</evidence>
<protein>
    <submittedName>
        <fullName evidence="1">Uncharacterized protein</fullName>
    </submittedName>
</protein>
<evidence type="ECO:0000313" key="2">
    <source>
        <dbReference type="Proteomes" id="UP000317494"/>
    </source>
</evidence>